<dbReference type="Proteomes" id="UP001307889">
    <property type="component" value="Chromosome 3"/>
</dbReference>
<feature type="compositionally biased region" description="Basic and acidic residues" evidence="1">
    <location>
        <begin position="10"/>
        <end position="30"/>
    </location>
</feature>
<feature type="region of interest" description="Disordered" evidence="1">
    <location>
        <begin position="1"/>
        <end position="30"/>
    </location>
</feature>
<evidence type="ECO:0000256" key="1">
    <source>
        <dbReference type="SAM" id="MobiDB-lite"/>
    </source>
</evidence>
<sequence length="82" mass="9166">MFLLSAGLETRMKSERGRGERSKKASKERRNNIASVTPLLLASEGQTKLKPGPGLELDPWLVLEPGLEHWLDVMPWLEQLAG</sequence>
<accession>A0ABN7AK55</accession>
<dbReference type="EMBL" id="AP028911">
    <property type="protein sequence ID" value="BES92631.1"/>
    <property type="molecule type" value="Genomic_DNA"/>
</dbReference>
<reference evidence="2 3" key="1">
    <citation type="submission" date="2023-09" db="EMBL/GenBank/DDBJ databases">
        <title>Nesidiocoris tenuis whole genome shotgun sequence.</title>
        <authorList>
            <person name="Shibata T."/>
            <person name="Shimoda M."/>
            <person name="Kobayashi T."/>
            <person name="Uehara T."/>
        </authorList>
    </citation>
    <scope>NUCLEOTIDE SEQUENCE [LARGE SCALE GENOMIC DNA]</scope>
    <source>
        <strain evidence="2 3">Japan</strain>
    </source>
</reference>
<evidence type="ECO:0000313" key="2">
    <source>
        <dbReference type="EMBL" id="BES92631.1"/>
    </source>
</evidence>
<proteinExistence type="predicted"/>
<protein>
    <submittedName>
        <fullName evidence="2">Uncharacterized protein</fullName>
    </submittedName>
</protein>
<name>A0ABN7AK55_9HEMI</name>
<evidence type="ECO:0000313" key="3">
    <source>
        <dbReference type="Proteomes" id="UP001307889"/>
    </source>
</evidence>
<gene>
    <name evidence="2" type="ORF">NTJ_05440</name>
</gene>
<keyword evidence="3" id="KW-1185">Reference proteome</keyword>
<organism evidence="2 3">
    <name type="scientific">Nesidiocoris tenuis</name>
    <dbReference type="NCBI Taxonomy" id="355587"/>
    <lineage>
        <taxon>Eukaryota</taxon>
        <taxon>Metazoa</taxon>
        <taxon>Ecdysozoa</taxon>
        <taxon>Arthropoda</taxon>
        <taxon>Hexapoda</taxon>
        <taxon>Insecta</taxon>
        <taxon>Pterygota</taxon>
        <taxon>Neoptera</taxon>
        <taxon>Paraneoptera</taxon>
        <taxon>Hemiptera</taxon>
        <taxon>Heteroptera</taxon>
        <taxon>Panheteroptera</taxon>
        <taxon>Cimicomorpha</taxon>
        <taxon>Miridae</taxon>
        <taxon>Dicyphina</taxon>
        <taxon>Nesidiocoris</taxon>
    </lineage>
</organism>